<dbReference type="PROSITE" id="PS51832">
    <property type="entry name" value="HD_GYP"/>
    <property type="match status" value="1"/>
</dbReference>
<dbReference type="Proteomes" id="UP000598488">
    <property type="component" value="Unassembled WGS sequence"/>
</dbReference>
<dbReference type="SUPFAM" id="SSF109604">
    <property type="entry name" value="HD-domain/PDEase-like"/>
    <property type="match status" value="1"/>
</dbReference>
<comment type="caution">
    <text evidence="2">The sequence shown here is derived from an EMBL/GenBank/DDBJ whole genome shotgun (WGS) entry which is preliminary data.</text>
</comment>
<dbReference type="CDD" id="cd00077">
    <property type="entry name" value="HDc"/>
    <property type="match status" value="1"/>
</dbReference>
<dbReference type="InterPro" id="IPR003607">
    <property type="entry name" value="HD/PDEase_dom"/>
</dbReference>
<dbReference type="Pfam" id="PF13487">
    <property type="entry name" value="HD_5"/>
    <property type="match status" value="1"/>
</dbReference>
<dbReference type="RefSeq" id="WP_199459961.1">
    <property type="nucleotide sequence ID" value="NZ_JAEMUH010000001.1"/>
</dbReference>
<feature type="domain" description="HD-GYP" evidence="1">
    <location>
        <begin position="228"/>
        <end position="438"/>
    </location>
</feature>
<sequence>MAKFDVTALFGINVDFAYFNVYELLSVLGLNSVVLKNPRVSNLIKKHGKKDHIVSIAIRQVLLSELKLTLNSKFMPYDASYHDSQLSTLEYSQRYEAEDKFLLICYSIALGKSVTSIKRLKGADFAKLPRDCYTKGRSLYAYFRQLLDDSTREYILNYKAGRHTTSEEVSEEIPPTDQLKSVSKESSTNIVIEHSPFSKEIAVASNIMEQGIKLIALEVKRALSGSPLDTKELMAFCKKITASYDRNPNALLAIRHIQNTEDYIAQHCLGCAILACHLAKSLTLDARYIQVITMAALVFDLGRFKLPVAITQKAGKLTEAELMLTRKHLNFSEAILSANEDIPKVIYQMLWEHHEKLDGTGYPQGKADGEISVYGKIGAIVDAYDSMTSEQSYKSALTPFEALERMKKEQGVAFDGKLLEVFVSSLGKVPVGSCVELSNGRLAFVLTLSKKLAPSLVRQVYSLSSKTFIAATDLALDKTSEVTIAKVVSPEAFGLRFIDHIS</sequence>
<accession>A0ABS0Z624</accession>
<evidence type="ECO:0000313" key="2">
    <source>
        <dbReference type="EMBL" id="MBJ7549116.1"/>
    </source>
</evidence>
<reference evidence="2 3" key="1">
    <citation type="submission" date="2020-12" db="EMBL/GenBank/DDBJ databases">
        <title>Comparative genome analysis of fungal antagonists Marinomonas ostreistagni 398 and M. spartinae 468.</title>
        <authorList>
            <person name="Fields J.L."/>
            <person name="Mavrodi O.V."/>
            <person name="Biber P.D."/>
            <person name="Indest K.J."/>
            <person name="Mavrodi D.V."/>
        </authorList>
    </citation>
    <scope>NUCLEOTIDE SEQUENCE [LARGE SCALE GENOMIC DNA]</scope>
    <source>
        <strain evidence="2 3">USM7</strain>
    </source>
</reference>
<organism evidence="2 3">
    <name type="scientific">Marinomonas ostreistagni</name>
    <dbReference type="NCBI Taxonomy" id="359209"/>
    <lineage>
        <taxon>Bacteria</taxon>
        <taxon>Pseudomonadati</taxon>
        <taxon>Pseudomonadota</taxon>
        <taxon>Gammaproteobacteria</taxon>
        <taxon>Oceanospirillales</taxon>
        <taxon>Oceanospirillaceae</taxon>
        <taxon>Marinomonas</taxon>
    </lineage>
</organism>
<proteinExistence type="predicted"/>
<name>A0ABS0Z624_9GAMM</name>
<evidence type="ECO:0000313" key="3">
    <source>
        <dbReference type="Proteomes" id="UP000598488"/>
    </source>
</evidence>
<protein>
    <submittedName>
        <fullName evidence="2">HD domain-containing protein</fullName>
    </submittedName>
</protein>
<dbReference type="EMBL" id="JAEMUH010000001">
    <property type="protein sequence ID" value="MBJ7549116.1"/>
    <property type="molecule type" value="Genomic_DNA"/>
</dbReference>
<dbReference type="PANTHER" id="PTHR43155">
    <property type="entry name" value="CYCLIC DI-GMP PHOSPHODIESTERASE PA4108-RELATED"/>
    <property type="match status" value="1"/>
</dbReference>
<evidence type="ECO:0000259" key="1">
    <source>
        <dbReference type="PROSITE" id="PS51832"/>
    </source>
</evidence>
<dbReference type="PANTHER" id="PTHR43155:SF2">
    <property type="entry name" value="CYCLIC DI-GMP PHOSPHODIESTERASE PA4108"/>
    <property type="match status" value="1"/>
</dbReference>
<dbReference type="Gene3D" id="1.10.3210.10">
    <property type="entry name" value="Hypothetical protein af1432"/>
    <property type="match status" value="1"/>
</dbReference>
<gene>
    <name evidence="2" type="ORF">JHD44_00340</name>
</gene>
<dbReference type="InterPro" id="IPR037522">
    <property type="entry name" value="HD_GYP_dom"/>
</dbReference>
<keyword evidence="3" id="KW-1185">Reference proteome</keyword>